<evidence type="ECO:0000256" key="1">
    <source>
        <dbReference type="SAM" id="MobiDB-lite"/>
    </source>
</evidence>
<evidence type="ECO:0000313" key="3">
    <source>
        <dbReference type="EMBL" id="MFD0624533.1"/>
    </source>
</evidence>
<feature type="transmembrane region" description="Helical" evidence="2">
    <location>
        <begin position="100"/>
        <end position="122"/>
    </location>
</feature>
<dbReference type="Proteomes" id="UP001596915">
    <property type="component" value="Unassembled WGS sequence"/>
</dbReference>
<feature type="transmembrane region" description="Helical" evidence="2">
    <location>
        <begin position="128"/>
        <end position="146"/>
    </location>
</feature>
<evidence type="ECO:0000256" key="2">
    <source>
        <dbReference type="SAM" id="Phobius"/>
    </source>
</evidence>
<proteinExistence type="predicted"/>
<keyword evidence="4" id="KW-1185">Reference proteome</keyword>
<comment type="caution">
    <text evidence="3">The sequence shown here is derived from an EMBL/GenBank/DDBJ whole genome shotgun (WGS) entry which is preliminary data.</text>
</comment>
<feature type="region of interest" description="Disordered" evidence="1">
    <location>
        <begin position="182"/>
        <end position="202"/>
    </location>
</feature>
<keyword evidence="2" id="KW-0472">Membrane</keyword>
<sequence length="202" mass="21055">MSGLVNVLVIGAVIAVVVFRQCSAQQITHDRRWWVLPGILLVLSLREPGLVDPHHAALSAAVLGAEMVVGLVTGAGWAWTTRLWREADGSLWSKGTKATAFVWTGGLALRAALYGVAALMGIHQGTAALLAALAAMLAARGGALMWRAGQMRPAYGDSMHGDSMHGGSMHGGSAYGGSAHGESAYGGSGDRVMSRPAWKDRV</sequence>
<protein>
    <submittedName>
        <fullName evidence="3">DUF1453 domain-containing protein</fullName>
    </submittedName>
</protein>
<accession>A0ABW2WY79</accession>
<feature type="transmembrane region" description="Helical" evidence="2">
    <location>
        <begin position="56"/>
        <end position="79"/>
    </location>
</feature>
<evidence type="ECO:0000313" key="4">
    <source>
        <dbReference type="Proteomes" id="UP001596915"/>
    </source>
</evidence>
<keyword evidence="2" id="KW-1133">Transmembrane helix</keyword>
<keyword evidence="2" id="KW-0812">Transmembrane</keyword>
<reference evidence="4" key="1">
    <citation type="journal article" date="2019" name="Int. J. Syst. Evol. Microbiol.">
        <title>The Global Catalogue of Microorganisms (GCM) 10K type strain sequencing project: providing services to taxonomists for standard genome sequencing and annotation.</title>
        <authorList>
            <consortium name="The Broad Institute Genomics Platform"/>
            <consortium name="The Broad Institute Genome Sequencing Center for Infectious Disease"/>
            <person name="Wu L."/>
            <person name="Ma J."/>
        </authorList>
    </citation>
    <scope>NUCLEOTIDE SEQUENCE [LARGE SCALE GENOMIC DNA]</scope>
    <source>
        <strain evidence="4">JCM 12607</strain>
    </source>
</reference>
<gene>
    <name evidence="3" type="ORF">ACFQ2K_18935</name>
</gene>
<name>A0ABW2WY79_9ACTN</name>
<dbReference type="EMBL" id="JBHTGL010000008">
    <property type="protein sequence ID" value="MFD0624533.1"/>
    <property type="molecule type" value="Genomic_DNA"/>
</dbReference>
<organism evidence="3 4">
    <name type="scientific">Streptomyces sanglieri</name>
    <dbReference type="NCBI Taxonomy" id="193460"/>
    <lineage>
        <taxon>Bacteria</taxon>
        <taxon>Bacillati</taxon>
        <taxon>Actinomycetota</taxon>
        <taxon>Actinomycetes</taxon>
        <taxon>Kitasatosporales</taxon>
        <taxon>Streptomycetaceae</taxon>
        <taxon>Streptomyces</taxon>
    </lineage>
</organism>